<dbReference type="GO" id="GO:0070042">
    <property type="term" value="F:rRNA (uridine-N3-)-methyltransferase activity"/>
    <property type="evidence" value="ECO:0007669"/>
    <property type="project" value="TreeGrafter"/>
</dbReference>
<evidence type="ECO:0000256" key="8">
    <source>
        <dbReference type="ARBA" id="ARBA00022679"/>
    </source>
</evidence>
<comment type="subcellular location">
    <subcellularLocation>
        <location evidence="1 12">Cytoplasm</location>
    </subcellularLocation>
</comment>
<evidence type="ECO:0000313" key="15">
    <source>
        <dbReference type="EMBL" id="KXK64190.1"/>
    </source>
</evidence>
<gene>
    <name evidence="15" type="ORF">HMPREF3293_02834</name>
</gene>
<comment type="similarity">
    <text evidence="2 12">Belongs to the RNA methyltransferase RsmE family.</text>
</comment>
<evidence type="ECO:0000259" key="13">
    <source>
        <dbReference type="Pfam" id="PF04452"/>
    </source>
</evidence>
<dbReference type="Pfam" id="PF04452">
    <property type="entry name" value="Methyltrans_RNA"/>
    <property type="match status" value="1"/>
</dbReference>
<keyword evidence="7 12" id="KW-0489">Methyltransferase</keyword>
<keyword evidence="8 12" id="KW-0808">Transferase</keyword>
<evidence type="ECO:0000313" key="16">
    <source>
        <dbReference type="Proteomes" id="UP000070366"/>
    </source>
</evidence>
<dbReference type="NCBIfam" id="NF008692">
    <property type="entry name" value="PRK11713.1-5"/>
    <property type="match status" value="1"/>
</dbReference>
<comment type="function">
    <text evidence="10 12">Specifically methylates the N3 position of the uracil ring of uridine 1498 (m3U1498) in 16S rRNA. Acts on the fully assembled 30S ribosomal subunit.</text>
</comment>
<dbReference type="CDD" id="cd18084">
    <property type="entry name" value="RsmE-like"/>
    <property type="match status" value="1"/>
</dbReference>
<dbReference type="PANTHER" id="PTHR30027:SF3">
    <property type="entry name" value="16S RRNA (URACIL(1498)-N(3))-METHYLTRANSFERASE"/>
    <property type="match status" value="1"/>
</dbReference>
<dbReference type="OrthoDB" id="9815641at2"/>
<feature type="domain" description="Ribosomal RNA small subunit methyltransferase E methyltransferase" evidence="13">
    <location>
        <begin position="70"/>
        <end position="236"/>
    </location>
</feature>
<evidence type="ECO:0000256" key="12">
    <source>
        <dbReference type="PIRNR" id="PIRNR015601"/>
    </source>
</evidence>
<dbReference type="GO" id="GO:0005737">
    <property type="term" value="C:cytoplasm"/>
    <property type="evidence" value="ECO:0007669"/>
    <property type="project" value="UniProtKB-SubCell"/>
</dbReference>
<comment type="caution">
    <text evidence="15">The sequence shown here is derived from an EMBL/GenBank/DDBJ whole genome shotgun (WGS) entry which is preliminary data.</text>
</comment>
<evidence type="ECO:0000256" key="7">
    <source>
        <dbReference type="ARBA" id="ARBA00022603"/>
    </source>
</evidence>
<keyword evidence="16" id="KW-1185">Reference proteome</keyword>
<keyword evidence="6 12" id="KW-0698">rRNA processing</keyword>
<feature type="domain" description="Ribosomal RNA small subunit methyltransferase E PUA-like" evidence="14">
    <location>
        <begin position="16"/>
        <end position="61"/>
    </location>
</feature>
<organism evidence="15 16">
    <name type="scientific">Christensenella minuta</name>
    <dbReference type="NCBI Taxonomy" id="626937"/>
    <lineage>
        <taxon>Bacteria</taxon>
        <taxon>Bacillati</taxon>
        <taxon>Bacillota</taxon>
        <taxon>Clostridia</taxon>
        <taxon>Christensenellales</taxon>
        <taxon>Christensenellaceae</taxon>
        <taxon>Christensenella</taxon>
    </lineage>
</organism>
<evidence type="ECO:0000256" key="5">
    <source>
        <dbReference type="ARBA" id="ARBA00022490"/>
    </source>
</evidence>
<dbReference type="GO" id="GO:0070475">
    <property type="term" value="P:rRNA base methylation"/>
    <property type="evidence" value="ECO:0007669"/>
    <property type="project" value="TreeGrafter"/>
</dbReference>
<dbReference type="NCBIfam" id="TIGR00046">
    <property type="entry name" value="RsmE family RNA methyltransferase"/>
    <property type="match status" value="1"/>
</dbReference>
<dbReference type="InterPro" id="IPR029026">
    <property type="entry name" value="tRNA_m1G_MTases_N"/>
</dbReference>
<sequence>MRRFYWPDITGKHITVTGQEAKHISRVLRMQEGDMLILFDGSGIDYYCTLTGNDADSISVAVVEKKESGKELPVQITLCQAVIKSDHLDYAIQKCTEAGVRAFVPFLSERCVKRPDAKSAGKLVERESRIAMEAAKQCGRSYVPKVGDIVTLEKAAEELQNKNGLKLVAYESEEHRTIKEALREQRCREIFLFVGPEGGFTREEVRLLEEAGAVSCSLGELIFRSETAGLAAAAMIAYEYMGN</sequence>
<dbReference type="InterPro" id="IPR029028">
    <property type="entry name" value="Alpha/beta_knot_MTases"/>
</dbReference>
<dbReference type="Pfam" id="PF20260">
    <property type="entry name" value="PUA_4"/>
    <property type="match status" value="1"/>
</dbReference>
<keyword evidence="9 12" id="KW-0949">S-adenosyl-L-methionine</keyword>
<dbReference type="PATRIC" id="fig|626937.4.peg.2794"/>
<evidence type="ECO:0000256" key="6">
    <source>
        <dbReference type="ARBA" id="ARBA00022552"/>
    </source>
</evidence>
<name>A0A136Q0G6_9FIRM</name>
<dbReference type="PIRSF" id="PIRSF015601">
    <property type="entry name" value="MTase_slr0722"/>
    <property type="match status" value="1"/>
</dbReference>
<dbReference type="EMBL" id="LSZW01000065">
    <property type="protein sequence ID" value="KXK64190.1"/>
    <property type="molecule type" value="Genomic_DNA"/>
</dbReference>
<evidence type="ECO:0000256" key="1">
    <source>
        <dbReference type="ARBA" id="ARBA00004496"/>
    </source>
</evidence>
<dbReference type="InterPro" id="IPR006700">
    <property type="entry name" value="RsmE"/>
</dbReference>
<evidence type="ECO:0000256" key="10">
    <source>
        <dbReference type="ARBA" id="ARBA00025699"/>
    </source>
</evidence>
<dbReference type="InterPro" id="IPR046887">
    <property type="entry name" value="RsmE_PUA-like"/>
</dbReference>
<dbReference type="InterPro" id="IPR046886">
    <property type="entry name" value="RsmE_MTase_dom"/>
</dbReference>
<evidence type="ECO:0000256" key="4">
    <source>
        <dbReference type="ARBA" id="ARBA00013673"/>
    </source>
</evidence>
<dbReference type="STRING" id="626937.HMPREF3293_02834"/>
<evidence type="ECO:0000256" key="11">
    <source>
        <dbReference type="ARBA" id="ARBA00047944"/>
    </source>
</evidence>
<evidence type="ECO:0000259" key="14">
    <source>
        <dbReference type="Pfam" id="PF20260"/>
    </source>
</evidence>
<comment type="catalytic activity">
    <reaction evidence="11 12">
        <text>uridine(1498) in 16S rRNA + S-adenosyl-L-methionine = N(3)-methyluridine(1498) in 16S rRNA + S-adenosyl-L-homocysteine + H(+)</text>
        <dbReference type="Rhea" id="RHEA:42920"/>
        <dbReference type="Rhea" id="RHEA-COMP:10283"/>
        <dbReference type="Rhea" id="RHEA-COMP:10284"/>
        <dbReference type="ChEBI" id="CHEBI:15378"/>
        <dbReference type="ChEBI" id="CHEBI:57856"/>
        <dbReference type="ChEBI" id="CHEBI:59789"/>
        <dbReference type="ChEBI" id="CHEBI:65315"/>
        <dbReference type="ChEBI" id="CHEBI:74502"/>
        <dbReference type="EC" id="2.1.1.193"/>
    </reaction>
</comment>
<dbReference type="RefSeq" id="WP_066521364.1">
    <property type="nucleotide sequence ID" value="NZ_CABMOF010000005.1"/>
</dbReference>
<dbReference type="EC" id="2.1.1.193" evidence="3 12"/>
<dbReference type="InterPro" id="IPR015947">
    <property type="entry name" value="PUA-like_sf"/>
</dbReference>
<evidence type="ECO:0000256" key="9">
    <source>
        <dbReference type="ARBA" id="ARBA00022691"/>
    </source>
</evidence>
<dbReference type="AlphaFoldDB" id="A0A136Q0G6"/>
<dbReference type="PANTHER" id="PTHR30027">
    <property type="entry name" value="RIBOSOMAL RNA SMALL SUBUNIT METHYLTRANSFERASE E"/>
    <property type="match status" value="1"/>
</dbReference>
<dbReference type="KEGG" id="cmiu:B1H56_02795"/>
<evidence type="ECO:0000256" key="3">
    <source>
        <dbReference type="ARBA" id="ARBA00012328"/>
    </source>
</evidence>
<dbReference type="Proteomes" id="UP000070366">
    <property type="component" value="Unassembled WGS sequence"/>
</dbReference>
<accession>A0A136Q0G6</accession>
<proteinExistence type="inferred from homology"/>
<dbReference type="Gene3D" id="3.40.1280.10">
    <property type="match status" value="1"/>
</dbReference>
<reference evidence="15 16" key="1">
    <citation type="submission" date="2016-02" db="EMBL/GenBank/DDBJ databases">
        <authorList>
            <person name="Wen L."/>
            <person name="He K."/>
            <person name="Yang H."/>
        </authorList>
    </citation>
    <scope>NUCLEOTIDE SEQUENCE [LARGE SCALE GENOMIC DNA]</scope>
    <source>
        <strain evidence="15 16">DSM 22607</strain>
    </source>
</reference>
<dbReference type="SUPFAM" id="SSF75217">
    <property type="entry name" value="alpha/beta knot"/>
    <property type="match status" value="1"/>
</dbReference>
<keyword evidence="5 12" id="KW-0963">Cytoplasm</keyword>
<protein>
    <recommendedName>
        <fullName evidence="4 12">Ribosomal RNA small subunit methyltransferase E</fullName>
        <ecNumber evidence="3 12">2.1.1.193</ecNumber>
    </recommendedName>
</protein>
<dbReference type="SUPFAM" id="SSF88697">
    <property type="entry name" value="PUA domain-like"/>
    <property type="match status" value="1"/>
</dbReference>
<evidence type="ECO:0000256" key="2">
    <source>
        <dbReference type="ARBA" id="ARBA00005528"/>
    </source>
</evidence>